<dbReference type="InterPro" id="IPR036271">
    <property type="entry name" value="Tet_transcr_reg_TetR-rel_C_sf"/>
</dbReference>
<name>A0A5S4GDE9_9ACTN</name>
<dbReference type="GO" id="GO:0003700">
    <property type="term" value="F:DNA-binding transcription factor activity"/>
    <property type="evidence" value="ECO:0007669"/>
    <property type="project" value="TreeGrafter"/>
</dbReference>
<dbReference type="Proteomes" id="UP000305238">
    <property type="component" value="Unassembled WGS sequence"/>
</dbReference>
<organism evidence="6 7">
    <name type="scientific">Actinomadura geliboluensis</name>
    <dbReference type="NCBI Taxonomy" id="882440"/>
    <lineage>
        <taxon>Bacteria</taxon>
        <taxon>Bacillati</taxon>
        <taxon>Actinomycetota</taxon>
        <taxon>Actinomycetes</taxon>
        <taxon>Streptosporangiales</taxon>
        <taxon>Thermomonosporaceae</taxon>
        <taxon>Actinomadura</taxon>
    </lineage>
</organism>
<dbReference type="Pfam" id="PF00440">
    <property type="entry name" value="TetR_N"/>
    <property type="match status" value="1"/>
</dbReference>
<dbReference type="PROSITE" id="PS50977">
    <property type="entry name" value="HTH_TETR_2"/>
    <property type="match status" value="1"/>
</dbReference>
<protein>
    <submittedName>
        <fullName evidence="6">TetR/AcrR family transcriptional regulator</fullName>
    </submittedName>
</protein>
<dbReference type="GO" id="GO:0000976">
    <property type="term" value="F:transcription cis-regulatory region binding"/>
    <property type="evidence" value="ECO:0007669"/>
    <property type="project" value="TreeGrafter"/>
</dbReference>
<dbReference type="SUPFAM" id="SSF48498">
    <property type="entry name" value="Tetracyclin repressor-like, C-terminal domain"/>
    <property type="match status" value="1"/>
</dbReference>
<feature type="domain" description="HTH tetR-type" evidence="5">
    <location>
        <begin position="12"/>
        <end position="70"/>
    </location>
</feature>
<dbReference type="OrthoDB" id="3869819at2"/>
<feature type="DNA-binding region" description="H-T-H motif" evidence="4">
    <location>
        <begin position="33"/>
        <end position="52"/>
    </location>
</feature>
<dbReference type="SUPFAM" id="SSF46689">
    <property type="entry name" value="Homeodomain-like"/>
    <property type="match status" value="1"/>
</dbReference>
<dbReference type="EMBL" id="VCKZ01000322">
    <property type="protein sequence ID" value="TMR30889.1"/>
    <property type="molecule type" value="Genomic_DNA"/>
</dbReference>
<reference evidence="6 7" key="1">
    <citation type="submission" date="2019-05" db="EMBL/GenBank/DDBJ databases">
        <title>Draft genome sequence of Actinomadura geliboluensis A8036.</title>
        <authorList>
            <person name="Saricaoglu S."/>
            <person name="Isik K."/>
        </authorList>
    </citation>
    <scope>NUCLEOTIDE SEQUENCE [LARGE SCALE GENOMIC DNA]</scope>
    <source>
        <strain evidence="6 7">A8036</strain>
    </source>
</reference>
<evidence type="ECO:0000256" key="2">
    <source>
        <dbReference type="ARBA" id="ARBA00023125"/>
    </source>
</evidence>
<dbReference type="PANTHER" id="PTHR30055:SF234">
    <property type="entry name" value="HTH-TYPE TRANSCRIPTIONAL REGULATOR BETI"/>
    <property type="match status" value="1"/>
</dbReference>
<evidence type="ECO:0000313" key="6">
    <source>
        <dbReference type="EMBL" id="TMR30889.1"/>
    </source>
</evidence>
<sequence>MPATTRRRADAERNIEAILDAALRCFARDPGASMTEIAKAAGVGRVTLYGHFASREDLLEALFTRSLADAGAALDAADLGAGPADQALARAVRSSWRVLDRYRTLLAAGLRILGPAGVRARHGDVLARVEDVIERGRAEGAFGTAVPAGWQAGVVYALMHAAAEEVDGGRLAAGEAADALVTTVMGALAAGTGPGGG</sequence>
<keyword evidence="3" id="KW-0804">Transcription</keyword>
<dbReference type="Gene3D" id="1.10.357.10">
    <property type="entry name" value="Tetracycline Repressor, domain 2"/>
    <property type="match status" value="1"/>
</dbReference>
<evidence type="ECO:0000256" key="4">
    <source>
        <dbReference type="PROSITE-ProRule" id="PRU00335"/>
    </source>
</evidence>
<dbReference type="InterPro" id="IPR009057">
    <property type="entry name" value="Homeodomain-like_sf"/>
</dbReference>
<keyword evidence="7" id="KW-1185">Reference proteome</keyword>
<comment type="caution">
    <text evidence="6">The sequence shown here is derived from an EMBL/GenBank/DDBJ whole genome shotgun (WGS) entry which is preliminary data.</text>
</comment>
<dbReference type="InterPro" id="IPR050109">
    <property type="entry name" value="HTH-type_TetR-like_transc_reg"/>
</dbReference>
<evidence type="ECO:0000256" key="3">
    <source>
        <dbReference type="ARBA" id="ARBA00023163"/>
    </source>
</evidence>
<dbReference type="RefSeq" id="WP_138640366.1">
    <property type="nucleotide sequence ID" value="NZ_JASWDG010000078.1"/>
</dbReference>
<gene>
    <name evidence="6" type="ORF">ETD96_32800</name>
</gene>
<keyword evidence="2 4" id="KW-0238">DNA-binding</keyword>
<dbReference type="InterPro" id="IPR001647">
    <property type="entry name" value="HTH_TetR"/>
</dbReference>
<evidence type="ECO:0000313" key="7">
    <source>
        <dbReference type="Proteomes" id="UP000305238"/>
    </source>
</evidence>
<evidence type="ECO:0000259" key="5">
    <source>
        <dbReference type="PROSITE" id="PS50977"/>
    </source>
</evidence>
<dbReference type="AlphaFoldDB" id="A0A5S4GDE9"/>
<proteinExistence type="predicted"/>
<dbReference type="PANTHER" id="PTHR30055">
    <property type="entry name" value="HTH-TYPE TRANSCRIPTIONAL REGULATOR RUTR"/>
    <property type="match status" value="1"/>
</dbReference>
<accession>A0A5S4GDE9</accession>
<keyword evidence="1" id="KW-0805">Transcription regulation</keyword>
<evidence type="ECO:0000256" key="1">
    <source>
        <dbReference type="ARBA" id="ARBA00023015"/>
    </source>
</evidence>